<evidence type="ECO:0000313" key="3">
    <source>
        <dbReference type="EMBL" id="KAG2982009.1"/>
    </source>
</evidence>
<dbReference type="Proteomes" id="UP000760860">
    <property type="component" value="Unassembled WGS sequence"/>
</dbReference>
<dbReference type="EMBL" id="RCMI01000776">
    <property type="protein sequence ID" value="KAG2897975.1"/>
    <property type="molecule type" value="Genomic_DNA"/>
</dbReference>
<dbReference type="Proteomes" id="UP000697107">
    <property type="component" value="Unassembled WGS sequence"/>
</dbReference>
<dbReference type="EMBL" id="RCMV01000781">
    <property type="protein sequence ID" value="KAG3212982.1"/>
    <property type="molecule type" value="Genomic_DNA"/>
</dbReference>
<evidence type="ECO:0000313" key="5">
    <source>
        <dbReference type="Proteomes" id="UP000697107"/>
    </source>
</evidence>
<organism evidence="3 5">
    <name type="scientific">Phytophthora cactorum</name>
    <dbReference type="NCBI Taxonomy" id="29920"/>
    <lineage>
        <taxon>Eukaryota</taxon>
        <taxon>Sar</taxon>
        <taxon>Stramenopiles</taxon>
        <taxon>Oomycota</taxon>
        <taxon>Peronosporomycetes</taxon>
        <taxon>Peronosporales</taxon>
        <taxon>Peronosporaceae</taxon>
        <taxon>Phytophthora</taxon>
    </lineage>
</organism>
<evidence type="ECO:0000313" key="2">
    <source>
        <dbReference type="EMBL" id="KAG2913042.1"/>
    </source>
</evidence>
<proteinExistence type="predicted"/>
<dbReference type="AlphaFoldDB" id="A0A8T1FTL8"/>
<dbReference type="EMBL" id="RCMK01000769">
    <property type="protein sequence ID" value="KAG2913042.1"/>
    <property type="molecule type" value="Genomic_DNA"/>
</dbReference>
<comment type="caution">
    <text evidence="3">The sequence shown here is derived from an EMBL/GenBank/DDBJ whole genome shotgun (WGS) entry which is preliminary data.</text>
</comment>
<accession>A0A8T1FTL8</accession>
<protein>
    <submittedName>
        <fullName evidence="3">Uncharacterized protein</fullName>
    </submittedName>
</protein>
<sequence length="35" mass="3612">MYDGNTFGEAEKVLGAVAAAAVGTASAHIVRLEYE</sequence>
<dbReference type="EMBL" id="RCML01000291">
    <property type="protein sequence ID" value="KAG2982009.1"/>
    <property type="molecule type" value="Genomic_DNA"/>
</dbReference>
<gene>
    <name evidence="1" type="ORF">PC115_g16965</name>
    <name evidence="2" type="ORF">PC117_g18711</name>
    <name evidence="3" type="ORF">PC118_g10225</name>
    <name evidence="4" type="ORF">PC129_g16085</name>
</gene>
<dbReference type="Proteomes" id="UP000774804">
    <property type="component" value="Unassembled WGS sequence"/>
</dbReference>
<evidence type="ECO:0000313" key="1">
    <source>
        <dbReference type="EMBL" id="KAG2897975.1"/>
    </source>
</evidence>
<name>A0A8T1FTL8_9STRA</name>
<reference evidence="3" key="1">
    <citation type="submission" date="2018-10" db="EMBL/GenBank/DDBJ databases">
        <title>Effector identification in a new, highly contiguous assembly of the strawberry crown rot pathogen Phytophthora cactorum.</title>
        <authorList>
            <person name="Armitage A.D."/>
            <person name="Nellist C.F."/>
            <person name="Bates H."/>
            <person name="Vickerstaff R.J."/>
            <person name="Harrison R.J."/>
        </authorList>
    </citation>
    <scope>NUCLEOTIDE SEQUENCE</scope>
    <source>
        <strain evidence="1">4032</strain>
        <strain evidence="2">4040</strain>
        <strain evidence="3">P415</strain>
        <strain evidence="4">P421</strain>
    </source>
</reference>
<evidence type="ECO:0000313" key="4">
    <source>
        <dbReference type="EMBL" id="KAG3212982.1"/>
    </source>
</evidence>
<dbReference type="Proteomes" id="UP000736787">
    <property type="component" value="Unassembled WGS sequence"/>
</dbReference>